<evidence type="ECO:0000256" key="4">
    <source>
        <dbReference type="ARBA" id="ARBA00023136"/>
    </source>
</evidence>
<protein>
    <recommendedName>
        <fullName evidence="8">RTA1-domain-containing protein</fullName>
    </recommendedName>
</protein>
<feature type="transmembrane region" description="Helical" evidence="5">
    <location>
        <begin position="217"/>
        <end position="238"/>
    </location>
</feature>
<feature type="transmembrane region" description="Helical" evidence="5">
    <location>
        <begin position="92"/>
        <end position="114"/>
    </location>
</feature>
<dbReference type="InterPro" id="IPR007568">
    <property type="entry name" value="RTA1"/>
</dbReference>
<evidence type="ECO:0008006" key="8">
    <source>
        <dbReference type="Google" id="ProtNLM"/>
    </source>
</evidence>
<name>A0A8H7T1J6_9HELO</name>
<feature type="transmembrane region" description="Helical" evidence="5">
    <location>
        <begin position="32"/>
        <end position="52"/>
    </location>
</feature>
<proteinExistence type="predicted"/>
<keyword evidence="4 5" id="KW-0472">Membrane</keyword>
<dbReference type="Pfam" id="PF04479">
    <property type="entry name" value="RTA1"/>
    <property type="match status" value="1"/>
</dbReference>
<evidence type="ECO:0000256" key="5">
    <source>
        <dbReference type="SAM" id="Phobius"/>
    </source>
</evidence>
<gene>
    <name evidence="6" type="ORF">IFR04_013964</name>
</gene>
<dbReference type="GO" id="GO:0000324">
    <property type="term" value="C:fungal-type vacuole"/>
    <property type="evidence" value="ECO:0007669"/>
    <property type="project" value="TreeGrafter"/>
</dbReference>
<feature type="transmembrane region" description="Helical" evidence="5">
    <location>
        <begin position="59"/>
        <end position="80"/>
    </location>
</feature>
<reference evidence="6" key="1">
    <citation type="submission" date="2021-02" db="EMBL/GenBank/DDBJ databases">
        <title>Genome sequence Cadophora malorum strain M34.</title>
        <authorList>
            <person name="Stefanovic E."/>
            <person name="Vu D."/>
            <person name="Scully C."/>
            <person name="Dijksterhuis J."/>
            <person name="Roader J."/>
            <person name="Houbraken J."/>
        </authorList>
    </citation>
    <scope>NUCLEOTIDE SEQUENCE</scope>
    <source>
        <strain evidence="6">M34</strain>
    </source>
</reference>
<feature type="transmembrane region" description="Helical" evidence="5">
    <location>
        <begin position="172"/>
        <end position="196"/>
    </location>
</feature>
<dbReference type="PANTHER" id="PTHR31465">
    <property type="entry name" value="PROTEIN RTA1-RELATED"/>
    <property type="match status" value="1"/>
</dbReference>
<comment type="caution">
    <text evidence="6">The sequence shown here is derived from an EMBL/GenBank/DDBJ whole genome shotgun (WGS) entry which is preliminary data.</text>
</comment>
<evidence type="ECO:0000256" key="3">
    <source>
        <dbReference type="ARBA" id="ARBA00022989"/>
    </source>
</evidence>
<dbReference type="OrthoDB" id="4521223at2759"/>
<keyword evidence="7" id="KW-1185">Reference proteome</keyword>
<sequence>MGVPEGYIEGFHCTLATCDVKLWGFIHYQPSLAGNILFLVLLDVLALAQLFLGIKYKTGLVCVSMLLGLACESLGYVARILLHYDPFNRAYFLWYLITLTLGPVFIAAAIYLCLGRIVVVYGEGMSRIRARSYTVIFMACDLVSLVVQAGGGGLAASVPLWNQNLIDIGTNILVAGLSFQVASLFTFLVCSADFLLRVRKRKDERRVENAELYKGKRFKLFLISLGFATLCLFVRTVFRSVELSEGFSGKLANSEVQFMVLDGVMVILASTALTVIHPGFGFGNQWAVGKFKFRKQKTVVEGDSAVTEEKTGPSVTEAPVTEIRC</sequence>
<dbReference type="EMBL" id="JAFJYH010000346">
    <property type="protein sequence ID" value="KAG4412890.1"/>
    <property type="molecule type" value="Genomic_DNA"/>
</dbReference>
<evidence type="ECO:0000313" key="7">
    <source>
        <dbReference type="Proteomes" id="UP000664132"/>
    </source>
</evidence>
<organism evidence="6 7">
    <name type="scientific">Cadophora malorum</name>
    <dbReference type="NCBI Taxonomy" id="108018"/>
    <lineage>
        <taxon>Eukaryota</taxon>
        <taxon>Fungi</taxon>
        <taxon>Dikarya</taxon>
        <taxon>Ascomycota</taxon>
        <taxon>Pezizomycotina</taxon>
        <taxon>Leotiomycetes</taxon>
        <taxon>Helotiales</taxon>
        <taxon>Ploettnerulaceae</taxon>
        <taxon>Cadophora</taxon>
    </lineage>
</organism>
<keyword evidence="3 5" id="KW-1133">Transmembrane helix</keyword>
<dbReference type="GO" id="GO:0005886">
    <property type="term" value="C:plasma membrane"/>
    <property type="evidence" value="ECO:0007669"/>
    <property type="project" value="TreeGrafter"/>
</dbReference>
<evidence type="ECO:0000313" key="6">
    <source>
        <dbReference type="EMBL" id="KAG4412890.1"/>
    </source>
</evidence>
<evidence type="ECO:0000256" key="2">
    <source>
        <dbReference type="ARBA" id="ARBA00022692"/>
    </source>
</evidence>
<comment type="subcellular location">
    <subcellularLocation>
        <location evidence="1">Membrane</location>
        <topology evidence="1">Multi-pass membrane protein</topology>
    </subcellularLocation>
</comment>
<dbReference type="Proteomes" id="UP000664132">
    <property type="component" value="Unassembled WGS sequence"/>
</dbReference>
<accession>A0A8H7T1J6</accession>
<dbReference type="PANTHER" id="PTHR31465:SF9">
    <property type="entry name" value="SPHINGOID LONG-CHAIN BASE TRANSPORTER RSB1"/>
    <property type="match status" value="1"/>
</dbReference>
<keyword evidence="2 5" id="KW-0812">Transmembrane</keyword>
<feature type="transmembrane region" description="Helical" evidence="5">
    <location>
        <begin position="135"/>
        <end position="160"/>
    </location>
</feature>
<dbReference type="AlphaFoldDB" id="A0A8H7T1J6"/>
<evidence type="ECO:0000256" key="1">
    <source>
        <dbReference type="ARBA" id="ARBA00004141"/>
    </source>
</evidence>